<proteinExistence type="predicted"/>
<reference evidence="2" key="1">
    <citation type="journal article" date="2023" name="Nat. Plants">
        <title>Single-cell RNA sequencing provides a high-resolution roadmap for understanding the multicellular compartmentation of specialized metabolism.</title>
        <authorList>
            <person name="Sun S."/>
            <person name="Shen X."/>
            <person name="Li Y."/>
            <person name="Li Y."/>
            <person name="Wang S."/>
            <person name="Li R."/>
            <person name="Zhang H."/>
            <person name="Shen G."/>
            <person name="Guo B."/>
            <person name="Wei J."/>
            <person name="Xu J."/>
            <person name="St-Pierre B."/>
            <person name="Chen S."/>
            <person name="Sun C."/>
        </authorList>
    </citation>
    <scope>NUCLEOTIDE SEQUENCE [LARGE SCALE GENOMIC DNA]</scope>
</reference>
<sequence length="125" mass="14021">MYKNGVSLTTTAVETDGRNQTKEITETEQMNGHRADKQSLSSEKRSSSAARENTEEPERVQVELKEIGRSGRPGHLLTRSKPTPAKAHHHWVRKKKDWAGKIKKILGKVGPEKPTISTSNNIFHP</sequence>
<accession>A0ACC0ART2</accession>
<name>A0ACC0ART2_CATRO</name>
<evidence type="ECO:0000313" key="2">
    <source>
        <dbReference type="Proteomes" id="UP001060085"/>
    </source>
</evidence>
<dbReference type="Proteomes" id="UP001060085">
    <property type="component" value="Linkage Group LG05"/>
</dbReference>
<comment type="caution">
    <text evidence="1">The sequence shown here is derived from an EMBL/GenBank/DDBJ whole genome shotgun (WGS) entry which is preliminary data.</text>
</comment>
<protein>
    <submittedName>
        <fullName evidence="1">Uncharacterized protein</fullName>
    </submittedName>
</protein>
<gene>
    <name evidence="1" type="ORF">M9H77_22769</name>
</gene>
<dbReference type="EMBL" id="CM044705">
    <property type="protein sequence ID" value="KAI5663446.1"/>
    <property type="molecule type" value="Genomic_DNA"/>
</dbReference>
<organism evidence="1 2">
    <name type="scientific">Catharanthus roseus</name>
    <name type="common">Madagascar periwinkle</name>
    <name type="synonym">Vinca rosea</name>
    <dbReference type="NCBI Taxonomy" id="4058"/>
    <lineage>
        <taxon>Eukaryota</taxon>
        <taxon>Viridiplantae</taxon>
        <taxon>Streptophyta</taxon>
        <taxon>Embryophyta</taxon>
        <taxon>Tracheophyta</taxon>
        <taxon>Spermatophyta</taxon>
        <taxon>Magnoliopsida</taxon>
        <taxon>eudicotyledons</taxon>
        <taxon>Gunneridae</taxon>
        <taxon>Pentapetalae</taxon>
        <taxon>asterids</taxon>
        <taxon>lamiids</taxon>
        <taxon>Gentianales</taxon>
        <taxon>Apocynaceae</taxon>
        <taxon>Rauvolfioideae</taxon>
        <taxon>Vinceae</taxon>
        <taxon>Catharanthinae</taxon>
        <taxon>Catharanthus</taxon>
    </lineage>
</organism>
<keyword evidence="2" id="KW-1185">Reference proteome</keyword>
<evidence type="ECO:0000313" key="1">
    <source>
        <dbReference type="EMBL" id="KAI5663446.1"/>
    </source>
</evidence>